<dbReference type="AlphaFoldDB" id="A0A822DGW8"/>
<reference evidence="2" key="1">
    <citation type="submission" date="2021-02" db="EMBL/GenBank/DDBJ databases">
        <authorList>
            <person name="Nowell W R."/>
        </authorList>
    </citation>
    <scope>NUCLEOTIDE SEQUENCE</scope>
</reference>
<feature type="coiled-coil region" evidence="1">
    <location>
        <begin position="24"/>
        <end position="51"/>
    </location>
</feature>
<accession>A0A822DGW8</accession>
<keyword evidence="1" id="KW-0175">Coiled coil</keyword>
<name>A0A822DGW8_9BILA</name>
<proteinExistence type="predicted"/>
<evidence type="ECO:0000313" key="3">
    <source>
        <dbReference type="Proteomes" id="UP000663848"/>
    </source>
</evidence>
<feature type="non-terminal residue" evidence="2">
    <location>
        <position position="51"/>
    </location>
</feature>
<dbReference type="EMBL" id="CAJOBR010060260">
    <property type="protein sequence ID" value="CAF5070846.1"/>
    <property type="molecule type" value="Genomic_DNA"/>
</dbReference>
<protein>
    <submittedName>
        <fullName evidence="2">Uncharacterized protein</fullName>
    </submittedName>
</protein>
<dbReference type="Proteomes" id="UP000663848">
    <property type="component" value="Unassembled WGS sequence"/>
</dbReference>
<comment type="caution">
    <text evidence="2">The sequence shown here is derived from an EMBL/GenBank/DDBJ whole genome shotgun (WGS) entry which is preliminary data.</text>
</comment>
<organism evidence="2 3">
    <name type="scientific">Rotaria socialis</name>
    <dbReference type="NCBI Taxonomy" id="392032"/>
    <lineage>
        <taxon>Eukaryota</taxon>
        <taxon>Metazoa</taxon>
        <taxon>Spiralia</taxon>
        <taxon>Gnathifera</taxon>
        <taxon>Rotifera</taxon>
        <taxon>Eurotatoria</taxon>
        <taxon>Bdelloidea</taxon>
        <taxon>Philodinida</taxon>
        <taxon>Philodinidae</taxon>
        <taxon>Rotaria</taxon>
    </lineage>
</organism>
<evidence type="ECO:0000313" key="2">
    <source>
        <dbReference type="EMBL" id="CAF5070846.1"/>
    </source>
</evidence>
<gene>
    <name evidence="2" type="ORF">QYT958_LOCUS43232</name>
</gene>
<sequence length="51" mass="6217">MKSKMNTELEQTQKLDQMKQTNMIKQLQLVLDQKETKLRELEMHLDENRID</sequence>
<evidence type="ECO:0000256" key="1">
    <source>
        <dbReference type="SAM" id="Coils"/>
    </source>
</evidence>